<dbReference type="PROSITE" id="PS51380">
    <property type="entry name" value="EXS"/>
    <property type="match status" value="1"/>
</dbReference>
<reference evidence="7" key="2">
    <citation type="submission" date="2022-06" db="UniProtKB">
        <authorList>
            <consortium name="EnsemblMetazoa"/>
        </authorList>
    </citation>
    <scope>IDENTIFICATION</scope>
    <source>
        <strain evidence="7">DF5081</strain>
    </source>
</reference>
<keyword evidence="8" id="KW-1185">Reference proteome</keyword>
<dbReference type="EnsemblMetazoa" id="CJA00874.1">
    <property type="protein sequence ID" value="CJA00874.1"/>
    <property type="gene ID" value="WBGene00120078"/>
</dbReference>
<dbReference type="Proteomes" id="UP000005237">
    <property type="component" value="Unassembled WGS sequence"/>
</dbReference>
<reference evidence="8" key="1">
    <citation type="submission" date="2010-08" db="EMBL/GenBank/DDBJ databases">
        <authorList>
            <consortium name="Caenorhabditis japonica Sequencing Consortium"/>
            <person name="Wilson R.K."/>
        </authorList>
    </citation>
    <scope>NUCLEOTIDE SEQUENCE [LARGE SCALE GENOMIC DNA]</scope>
    <source>
        <strain evidence="8">DF5081</strain>
    </source>
</reference>
<dbReference type="GO" id="GO:0005794">
    <property type="term" value="C:Golgi apparatus"/>
    <property type="evidence" value="ECO:0007669"/>
    <property type="project" value="TreeGrafter"/>
</dbReference>
<dbReference type="GO" id="GO:0016036">
    <property type="term" value="P:cellular response to phosphate starvation"/>
    <property type="evidence" value="ECO:0007669"/>
    <property type="project" value="TreeGrafter"/>
</dbReference>
<organism evidence="7 8">
    <name type="scientific">Caenorhabditis japonica</name>
    <dbReference type="NCBI Taxonomy" id="281687"/>
    <lineage>
        <taxon>Eukaryota</taxon>
        <taxon>Metazoa</taxon>
        <taxon>Ecdysozoa</taxon>
        <taxon>Nematoda</taxon>
        <taxon>Chromadorea</taxon>
        <taxon>Rhabditida</taxon>
        <taxon>Rhabditina</taxon>
        <taxon>Rhabditomorpha</taxon>
        <taxon>Rhabditoidea</taxon>
        <taxon>Rhabditidae</taxon>
        <taxon>Peloderinae</taxon>
        <taxon>Caenorhabditis</taxon>
    </lineage>
</organism>
<evidence type="ECO:0000256" key="5">
    <source>
        <dbReference type="SAM" id="MobiDB-lite"/>
    </source>
</evidence>
<dbReference type="AlphaFoldDB" id="A0A8R1DFD8"/>
<comment type="subcellular location">
    <subcellularLocation>
        <location evidence="1">Membrane</location>
        <topology evidence="1">Multi-pass membrane protein</topology>
    </subcellularLocation>
</comment>
<accession>A0A8R1DFD8</accession>
<dbReference type="GO" id="GO:0006817">
    <property type="term" value="P:phosphate ion transport"/>
    <property type="evidence" value="ECO:0007669"/>
    <property type="project" value="TreeGrafter"/>
</dbReference>
<dbReference type="PANTHER" id="PTHR10783">
    <property type="entry name" value="XENOTROPIC AND POLYTROPIC RETROVIRUS RECEPTOR 1-RELATED"/>
    <property type="match status" value="1"/>
</dbReference>
<dbReference type="GO" id="GO:0005886">
    <property type="term" value="C:plasma membrane"/>
    <property type="evidence" value="ECO:0007669"/>
    <property type="project" value="TreeGrafter"/>
</dbReference>
<feature type="region of interest" description="Disordered" evidence="5">
    <location>
        <begin position="17"/>
        <end position="41"/>
    </location>
</feature>
<dbReference type="Pfam" id="PF03124">
    <property type="entry name" value="EXS"/>
    <property type="match status" value="1"/>
</dbReference>
<evidence type="ECO:0000256" key="3">
    <source>
        <dbReference type="ARBA" id="ARBA00022989"/>
    </source>
</evidence>
<evidence type="ECO:0000259" key="6">
    <source>
        <dbReference type="PROSITE" id="PS51380"/>
    </source>
</evidence>
<name>A0A8R1DFD8_CAEJA</name>
<keyword evidence="4" id="KW-0472">Membrane</keyword>
<keyword evidence="2" id="KW-0812">Transmembrane</keyword>
<evidence type="ECO:0000256" key="1">
    <source>
        <dbReference type="ARBA" id="ARBA00004141"/>
    </source>
</evidence>
<dbReference type="PANTHER" id="PTHR10783:SF103">
    <property type="entry name" value="SOLUTE CARRIER FAMILY 53 MEMBER 1"/>
    <property type="match status" value="1"/>
</dbReference>
<protein>
    <submittedName>
        <fullName evidence="7">EXS domain-containing protein</fullName>
    </submittedName>
</protein>
<evidence type="ECO:0000256" key="4">
    <source>
        <dbReference type="ARBA" id="ARBA00023136"/>
    </source>
</evidence>
<evidence type="ECO:0000313" key="7">
    <source>
        <dbReference type="EnsemblMetazoa" id="CJA00874.1"/>
    </source>
</evidence>
<feature type="domain" description="EXS" evidence="6">
    <location>
        <begin position="1"/>
        <end position="165"/>
    </location>
</feature>
<feature type="compositionally biased region" description="Low complexity" evidence="5">
    <location>
        <begin position="28"/>
        <end position="41"/>
    </location>
</feature>
<proteinExistence type="predicted"/>
<evidence type="ECO:0000313" key="8">
    <source>
        <dbReference type="Proteomes" id="UP000005237"/>
    </source>
</evidence>
<sequence>MLGNIRRHSLSLLVEHSTSTTKRRVPTRRPSSSTSGSSRTSCHSRTLFLWDIFMDWGLIDPRAPKEARFLREEMIYGSKWYYYAAIAQDFVLRLAWVLNVSLGEAWTLDSDFLTTVTAPFEVFRRFIWNYFRLENEHVNNCGQFRAVRDISVKPIRKGDLESLLSKMDQMDGVTHRGHDLMERVKKQKKSAKASRQLLRKNRFNRMIAAAPVVTTTFIDTTNTNS</sequence>
<dbReference type="InterPro" id="IPR004342">
    <property type="entry name" value="EXS_C"/>
</dbReference>
<evidence type="ECO:0000256" key="2">
    <source>
        <dbReference type="ARBA" id="ARBA00022692"/>
    </source>
</evidence>
<keyword evidence="3" id="KW-1133">Transmembrane helix</keyword>
<dbReference type="GO" id="GO:0000822">
    <property type="term" value="F:inositol hexakisphosphate binding"/>
    <property type="evidence" value="ECO:0007669"/>
    <property type="project" value="TreeGrafter"/>
</dbReference>